<dbReference type="InterPro" id="IPR005955">
    <property type="entry name" value="GST_Zeta"/>
</dbReference>
<dbReference type="Pfam" id="PF02798">
    <property type="entry name" value="GST_N"/>
    <property type="match status" value="1"/>
</dbReference>
<dbReference type="CDD" id="cd03191">
    <property type="entry name" value="GST_C_Zeta"/>
    <property type="match status" value="1"/>
</dbReference>
<keyword evidence="4" id="KW-0413">Isomerase</keyword>
<dbReference type="PANTHER" id="PTHR42673">
    <property type="entry name" value="MALEYLACETOACETATE ISOMERASE"/>
    <property type="match status" value="1"/>
</dbReference>
<dbReference type="InterPro" id="IPR036282">
    <property type="entry name" value="Glutathione-S-Trfase_C_sf"/>
</dbReference>
<dbReference type="Proteomes" id="UP000054558">
    <property type="component" value="Unassembled WGS sequence"/>
</dbReference>
<dbReference type="Gene3D" id="1.20.1050.10">
    <property type="match status" value="1"/>
</dbReference>
<accession>A0A0U9I7B4</accession>
<dbReference type="SFLD" id="SFLDS00019">
    <property type="entry name" value="Glutathione_Transferase_(cytos"/>
    <property type="match status" value="1"/>
</dbReference>
<dbReference type="GO" id="GO:0006559">
    <property type="term" value="P:L-phenylalanine catabolic process"/>
    <property type="evidence" value="ECO:0000318"/>
    <property type="project" value="GO_Central"/>
</dbReference>
<dbReference type="FunFam" id="1.20.1050.10:FF:000010">
    <property type="entry name" value="Maleylacetoacetate isomerase isoform 1"/>
    <property type="match status" value="1"/>
</dbReference>
<dbReference type="SUPFAM" id="SSF52833">
    <property type="entry name" value="Thioredoxin-like"/>
    <property type="match status" value="1"/>
</dbReference>
<dbReference type="GO" id="GO:0006749">
    <property type="term" value="P:glutathione metabolic process"/>
    <property type="evidence" value="ECO:0000318"/>
    <property type="project" value="GO_Central"/>
</dbReference>
<name>A0A0U9I7B4_KLENI</name>
<evidence type="ECO:0000313" key="5">
    <source>
        <dbReference type="Proteomes" id="UP000054558"/>
    </source>
</evidence>
<dbReference type="Gene3D" id="3.40.30.10">
    <property type="entry name" value="Glutaredoxin"/>
    <property type="match status" value="1"/>
</dbReference>
<evidence type="ECO:0000259" key="3">
    <source>
        <dbReference type="PROSITE" id="PS50405"/>
    </source>
</evidence>
<protein>
    <submittedName>
        <fullName evidence="4">Maleylacetoacetate isomerase-like</fullName>
    </submittedName>
</protein>
<dbReference type="GO" id="GO:0004364">
    <property type="term" value="F:glutathione transferase activity"/>
    <property type="evidence" value="ECO:0000318"/>
    <property type="project" value="GO_Central"/>
</dbReference>
<dbReference type="InterPro" id="IPR004045">
    <property type="entry name" value="Glutathione_S-Trfase_N"/>
</dbReference>
<feature type="domain" description="GST N-terminal" evidence="2">
    <location>
        <begin position="9"/>
        <end position="90"/>
    </location>
</feature>
<dbReference type="STRING" id="105231.A0A0U9I7B4"/>
<gene>
    <name evidence="4" type="ORF">KFL_001190110</name>
</gene>
<dbReference type="EMBL" id="DF237068">
    <property type="protein sequence ID" value="GAQ82668.1"/>
    <property type="molecule type" value="Genomic_DNA"/>
</dbReference>
<dbReference type="PROSITE" id="PS50405">
    <property type="entry name" value="GST_CTER"/>
    <property type="match status" value="1"/>
</dbReference>
<organism evidence="4 5">
    <name type="scientific">Klebsormidium nitens</name>
    <name type="common">Green alga</name>
    <name type="synonym">Ulothrix nitens</name>
    <dbReference type="NCBI Taxonomy" id="105231"/>
    <lineage>
        <taxon>Eukaryota</taxon>
        <taxon>Viridiplantae</taxon>
        <taxon>Streptophyta</taxon>
        <taxon>Klebsormidiophyceae</taxon>
        <taxon>Klebsormidiales</taxon>
        <taxon>Klebsormidiaceae</taxon>
        <taxon>Klebsormidium</taxon>
    </lineage>
</organism>
<reference evidence="4 5" key="1">
    <citation type="journal article" date="2014" name="Nat. Commun.">
        <title>Klebsormidium flaccidum genome reveals primary factors for plant terrestrial adaptation.</title>
        <authorList>
            <person name="Hori K."/>
            <person name="Maruyama F."/>
            <person name="Fujisawa T."/>
            <person name="Togashi T."/>
            <person name="Yamamoto N."/>
            <person name="Seo M."/>
            <person name="Sato S."/>
            <person name="Yamada T."/>
            <person name="Mori H."/>
            <person name="Tajima N."/>
            <person name="Moriyama T."/>
            <person name="Ikeuchi M."/>
            <person name="Watanabe M."/>
            <person name="Wada H."/>
            <person name="Kobayashi K."/>
            <person name="Saito M."/>
            <person name="Masuda T."/>
            <person name="Sasaki-Sekimoto Y."/>
            <person name="Mashiguchi K."/>
            <person name="Awai K."/>
            <person name="Shimojima M."/>
            <person name="Masuda S."/>
            <person name="Iwai M."/>
            <person name="Nobusawa T."/>
            <person name="Narise T."/>
            <person name="Kondo S."/>
            <person name="Saito H."/>
            <person name="Sato R."/>
            <person name="Murakawa M."/>
            <person name="Ihara Y."/>
            <person name="Oshima-Yamada Y."/>
            <person name="Ohtaka K."/>
            <person name="Satoh M."/>
            <person name="Sonobe K."/>
            <person name="Ishii M."/>
            <person name="Ohtani R."/>
            <person name="Kanamori-Sato M."/>
            <person name="Honoki R."/>
            <person name="Miyazaki D."/>
            <person name="Mochizuki H."/>
            <person name="Umetsu J."/>
            <person name="Higashi K."/>
            <person name="Shibata D."/>
            <person name="Kamiya Y."/>
            <person name="Sato N."/>
            <person name="Nakamura Y."/>
            <person name="Tabata S."/>
            <person name="Ida S."/>
            <person name="Kurokawa K."/>
            <person name="Ohta H."/>
        </authorList>
    </citation>
    <scope>NUCLEOTIDE SEQUENCE [LARGE SCALE GENOMIC DNA]</scope>
    <source>
        <strain evidence="4 5">NIES-2285</strain>
    </source>
</reference>
<dbReference type="InterPro" id="IPR040079">
    <property type="entry name" value="Glutathione_S-Trfase"/>
</dbReference>
<dbReference type="OMA" id="HWISQGL"/>
<proteinExistence type="inferred from homology"/>
<dbReference type="InterPro" id="IPR010987">
    <property type="entry name" value="Glutathione-S-Trfase_C-like"/>
</dbReference>
<dbReference type="GO" id="GO:0016034">
    <property type="term" value="F:maleylacetoacetate isomerase activity"/>
    <property type="evidence" value="ECO:0000318"/>
    <property type="project" value="GO_Central"/>
</dbReference>
<evidence type="ECO:0000313" key="4">
    <source>
        <dbReference type="EMBL" id="GAQ82668.1"/>
    </source>
</evidence>
<dbReference type="PROSITE" id="PS50404">
    <property type="entry name" value="GST_NTER"/>
    <property type="match status" value="1"/>
</dbReference>
<dbReference type="SUPFAM" id="SSF47616">
    <property type="entry name" value="GST C-terminal domain-like"/>
    <property type="match status" value="1"/>
</dbReference>
<dbReference type="GO" id="GO:0005737">
    <property type="term" value="C:cytoplasm"/>
    <property type="evidence" value="ECO:0007669"/>
    <property type="project" value="InterPro"/>
</dbReference>
<dbReference type="SFLD" id="SFLDG00358">
    <property type="entry name" value="Main_(cytGST)"/>
    <property type="match status" value="1"/>
</dbReference>
<keyword evidence="5" id="KW-1185">Reference proteome</keyword>
<dbReference type="NCBIfam" id="TIGR01262">
    <property type="entry name" value="maiA"/>
    <property type="match status" value="1"/>
</dbReference>
<dbReference type="PANTHER" id="PTHR42673:SF4">
    <property type="entry name" value="MALEYLACETOACETATE ISOMERASE"/>
    <property type="match status" value="1"/>
</dbReference>
<dbReference type="InterPro" id="IPR036249">
    <property type="entry name" value="Thioredoxin-like_sf"/>
</dbReference>
<evidence type="ECO:0000256" key="1">
    <source>
        <dbReference type="ARBA" id="ARBA00010007"/>
    </source>
</evidence>
<feature type="domain" description="GST C-terminal" evidence="3">
    <location>
        <begin position="95"/>
        <end position="219"/>
    </location>
</feature>
<evidence type="ECO:0000259" key="2">
    <source>
        <dbReference type="PROSITE" id="PS50404"/>
    </source>
</evidence>
<dbReference type="AlphaFoldDB" id="A0A0U9I7B4"/>
<sequence>MAHQKHAPGEVILYNTARSSCSWRVRTGLHFKGIRYTYVNCDRAAGETATPEFLAINPMKQLPALRIDGHTLSESVAILEYLEEVYPDPPLLPKAPEDRAIVRKLVETINAGTQPLQNTYVLETLVEMYGPGADVMWAEKWIRRGLQAFEDIISKTAGKCCFGDSLTMADVFLIPQLYNAHHLNIDLSAYPTCLRIEKDLGAHAAIKSGRPEKQPLPPHKH</sequence>
<dbReference type="OrthoDB" id="4951845at2759"/>
<dbReference type="InterPro" id="IPR034330">
    <property type="entry name" value="GST_Zeta_C"/>
</dbReference>
<comment type="similarity">
    <text evidence="1">Belongs to the GST superfamily. Zeta family.</text>
</comment>